<sequence>MALAISDVRRRLTSGIGAGQGSPRHVYASPFYPTYALITTPNPSGLRHLPRLEMKLKRSNPETMRRAVELRKEPTLAEIKLWAYLRRDQLNGVSFRRQHAIGPYVADFCAVKAKLVVELDGSQHLEQEEYDAQRTAYLAERGYRVLRFWNHQVMNEIEGVLMEIEAAIEAGPP</sequence>
<protein>
    <submittedName>
        <fullName evidence="2">Uncharacterized protein conserved in bacteria</fullName>
    </submittedName>
</protein>
<dbReference type="Gene3D" id="3.40.960.10">
    <property type="entry name" value="VSR Endonuclease"/>
    <property type="match status" value="1"/>
</dbReference>
<evidence type="ECO:0000259" key="1">
    <source>
        <dbReference type="Pfam" id="PF04480"/>
    </source>
</evidence>
<organism evidence="2">
    <name type="scientific">Longilinea arvoryzae</name>
    <dbReference type="NCBI Taxonomy" id="360412"/>
    <lineage>
        <taxon>Bacteria</taxon>
        <taxon>Bacillati</taxon>
        <taxon>Chloroflexota</taxon>
        <taxon>Anaerolineae</taxon>
        <taxon>Anaerolineales</taxon>
        <taxon>Anaerolineaceae</taxon>
        <taxon>Longilinea</taxon>
    </lineage>
</organism>
<evidence type="ECO:0000313" key="3">
    <source>
        <dbReference type="Proteomes" id="UP000055060"/>
    </source>
</evidence>
<dbReference type="InterPro" id="IPR047216">
    <property type="entry name" value="Endonuclease_DUF559_bact"/>
</dbReference>
<reference evidence="2" key="1">
    <citation type="submission" date="2015-07" db="EMBL/GenBank/DDBJ databases">
        <title>Draft Genome Sequences of Anaerolinea thermolimosa IMO-1, Bellilinea caldifistulae GOMI-1, Leptolinea tardivitalis YMTK-2, Levilinea saccharolytica KIBI-1,Longilinea arvoryzae KOME-1, Previously Described as Members of the Anaerolineaceae (Chloroflexi).</title>
        <authorList>
            <person name="Sekiguchi Y."/>
            <person name="Ohashi A."/>
            <person name="Matsuura N."/>
            <person name="Tourlousse M.D."/>
        </authorList>
    </citation>
    <scope>NUCLEOTIDE SEQUENCE [LARGE SCALE GENOMIC DNA]</scope>
    <source>
        <strain evidence="2">KOME-1</strain>
    </source>
</reference>
<dbReference type="PANTHER" id="PTHR38590">
    <property type="entry name" value="BLL0828 PROTEIN"/>
    <property type="match status" value="1"/>
</dbReference>
<dbReference type="InterPro" id="IPR007569">
    <property type="entry name" value="DUF559"/>
</dbReference>
<proteinExistence type="predicted"/>
<keyword evidence="3" id="KW-1185">Reference proteome</keyword>
<dbReference type="InterPro" id="IPR011335">
    <property type="entry name" value="Restrct_endonuc-II-like"/>
</dbReference>
<dbReference type="Proteomes" id="UP000055060">
    <property type="component" value="Unassembled WGS sequence"/>
</dbReference>
<dbReference type="Pfam" id="PF04480">
    <property type="entry name" value="DUF559"/>
    <property type="match status" value="1"/>
</dbReference>
<feature type="domain" description="DUF559" evidence="1">
    <location>
        <begin position="64"/>
        <end position="168"/>
    </location>
</feature>
<dbReference type="CDD" id="cd01038">
    <property type="entry name" value="Endonuclease_DUF559"/>
    <property type="match status" value="1"/>
</dbReference>
<dbReference type="AlphaFoldDB" id="A0A0S7BHP0"/>
<dbReference type="PANTHER" id="PTHR38590:SF1">
    <property type="entry name" value="BLL0828 PROTEIN"/>
    <property type="match status" value="1"/>
</dbReference>
<name>A0A0S7BHP0_9CHLR</name>
<dbReference type="SUPFAM" id="SSF52980">
    <property type="entry name" value="Restriction endonuclease-like"/>
    <property type="match status" value="1"/>
</dbReference>
<accession>A0A0S7BHP0</accession>
<gene>
    <name evidence="2" type="ORF">LARV_00792</name>
</gene>
<dbReference type="STRING" id="360412.LARV_00792"/>
<dbReference type="EMBL" id="DF967972">
    <property type="protein sequence ID" value="GAP13050.1"/>
    <property type="molecule type" value="Genomic_DNA"/>
</dbReference>
<evidence type="ECO:0000313" key="2">
    <source>
        <dbReference type="EMBL" id="GAP13050.1"/>
    </source>
</evidence>